<dbReference type="EnsemblMetazoa" id="ASTEI09770-RA">
    <property type="protein sequence ID" value="ASTEI09770-PA"/>
    <property type="gene ID" value="ASTEI09770"/>
</dbReference>
<dbReference type="Proteomes" id="UP000076408">
    <property type="component" value="Unassembled WGS sequence"/>
</dbReference>
<evidence type="ECO:0000313" key="1">
    <source>
        <dbReference type="EnsemblMetazoa" id="ASTEI09770-PA"/>
    </source>
</evidence>
<proteinExistence type="predicted"/>
<organism evidence="1 2">
    <name type="scientific">Anopheles stephensi</name>
    <name type="common">Indo-Pakistan malaria mosquito</name>
    <dbReference type="NCBI Taxonomy" id="30069"/>
    <lineage>
        <taxon>Eukaryota</taxon>
        <taxon>Metazoa</taxon>
        <taxon>Ecdysozoa</taxon>
        <taxon>Arthropoda</taxon>
        <taxon>Hexapoda</taxon>
        <taxon>Insecta</taxon>
        <taxon>Pterygota</taxon>
        <taxon>Neoptera</taxon>
        <taxon>Endopterygota</taxon>
        <taxon>Diptera</taxon>
        <taxon>Nematocera</taxon>
        <taxon>Culicoidea</taxon>
        <taxon>Culicidae</taxon>
        <taxon>Anophelinae</taxon>
        <taxon>Anopheles</taxon>
    </lineage>
</organism>
<protein>
    <submittedName>
        <fullName evidence="1">Uncharacterized protein</fullName>
    </submittedName>
</protein>
<reference evidence="2" key="1">
    <citation type="journal article" date="2014" name="Genome Biol.">
        <title>Genome analysis of a major urban malaria vector mosquito, Anopheles stephensi.</title>
        <authorList>
            <person name="Jiang X."/>
            <person name="Peery A."/>
            <person name="Hall A.B."/>
            <person name="Sharma A."/>
            <person name="Chen X.G."/>
            <person name="Waterhouse R.M."/>
            <person name="Komissarov A."/>
            <person name="Riehle M.M."/>
            <person name="Shouche Y."/>
            <person name="Sharakhova M.V."/>
            <person name="Lawson D."/>
            <person name="Pakpour N."/>
            <person name="Arensburger P."/>
            <person name="Davidson V.L."/>
            <person name="Eiglmeier K."/>
            <person name="Emrich S."/>
            <person name="George P."/>
            <person name="Kennedy R.C."/>
            <person name="Mane S.P."/>
            <person name="Maslen G."/>
            <person name="Oringanje C."/>
            <person name="Qi Y."/>
            <person name="Settlage R."/>
            <person name="Tojo M."/>
            <person name="Tubio J.M."/>
            <person name="Unger M.F."/>
            <person name="Wang B."/>
            <person name="Vernick K.D."/>
            <person name="Ribeiro J.M."/>
            <person name="James A.A."/>
            <person name="Michel K."/>
            <person name="Riehle M.A."/>
            <person name="Luckhart S."/>
            <person name="Sharakhov I.V."/>
            <person name="Tu Z."/>
        </authorList>
    </citation>
    <scope>NUCLEOTIDE SEQUENCE [LARGE SCALE GENOMIC DNA]</scope>
    <source>
        <strain evidence="2">Indian</strain>
    </source>
</reference>
<dbReference type="VEuPathDB" id="VectorBase:ASTEI09770"/>
<sequence length="64" mass="7029">MEHRVKERARSPLLIVFLAQPAVGQAGPNGVSVALTAPRFGSDRVSAAQLKWLPPEVFQWPRPP</sequence>
<dbReference type="AlphaFoldDB" id="A0A182YMT4"/>
<reference evidence="1" key="2">
    <citation type="submission" date="2020-05" db="UniProtKB">
        <authorList>
            <consortium name="EnsemblMetazoa"/>
        </authorList>
    </citation>
    <scope>IDENTIFICATION</scope>
    <source>
        <strain evidence="1">Indian</strain>
    </source>
</reference>
<keyword evidence="2" id="KW-1185">Reference proteome</keyword>
<accession>A0A182YMT4</accession>
<evidence type="ECO:0000313" key="2">
    <source>
        <dbReference type="Proteomes" id="UP000076408"/>
    </source>
</evidence>
<name>A0A182YMT4_ANOST</name>